<dbReference type="GO" id="GO:0016581">
    <property type="term" value="C:NuRD complex"/>
    <property type="evidence" value="ECO:0007669"/>
    <property type="project" value="TreeGrafter"/>
</dbReference>
<dbReference type="VEuPathDB" id="VectorBase:CPIJ019171"/>
<sequence>MGSIPICSNLPSDEEVMETFQPSAVVLQCGADSLTGDRLGCFNLTVKGHGKCVEFVKNLLLIKRHQRVQAGHAAVPTGGLRVPIVPPRSAKVANRVGKLAPVRVQKHRLGPAPLDLGELGGGIDYIDVNYVRRWFVHLYDCLICNVRLICIVGWSIRRGRIRRTGSGGGSNSFYGGQAI</sequence>
<dbReference type="EnsemblMetazoa" id="CPIJ019171-RA">
    <property type="protein sequence ID" value="CPIJ019171-PA"/>
    <property type="gene ID" value="CPIJ019171"/>
</dbReference>
<evidence type="ECO:0000313" key="4">
    <source>
        <dbReference type="EnsemblMetazoa" id="CPIJ019171-PA"/>
    </source>
</evidence>
<dbReference type="InterPro" id="IPR037138">
    <property type="entry name" value="His_deacetylse_dom_sf"/>
</dbReference>
<proteinExistence type="predicted"/>
<comment type="catalytic activity">
    <reaction evidence="1">
        <text>N(6)-acetyl-L-lysyl-[histone] + H2O = L-lysyl-[histone] + acetate</text>
        <dbReference type="Rhea" id="RHEA:58196"/>
        <dbReference type="Rhea" id="RHEA-COMP:9845"/>
        <dbReference type="Rhea" id="RHEA-COMP:11338"/>
        <dbReference type="ChEBI" id="CHEBI:15377"/>
        <dbReference type="ChEBI" id="CHEBI:29969"/>
        <dbReference type="ChEBI" id="CHEBI:30089"/>
        <dbReference type="ChEBI" id="CHEBI:61930"/>
        <dbReference type="EC" id="3.5.1.98"/>
    </reaction>
</comment>
<evidence type="ECO:0000259" key="2">
    <source>
        <dbReference type="Pfam" id="PF00850"/>
    </source>
</evidence>
<dbReference type="PANTHER" id="PTHR10625">
    <property type="entry name" value="HISTONE DEACETYLASE HDAC1-RELATED"/>
    <property type="match status" value="1"/>
</dbReference>
<dbReference type="EMBL" id="DS233345">
    <property type="protein sequence ID" value="EDS29524.1"/>
    <property type="molecule type" value="Genomic_DNA"/>
</dbReference>
<dbReference type="Pfam" id="PF00850">
    <property type="entry name" value="Hist_deacetyl"/>
    <property type="match status" value="1"/>
</dbReference>
<keyword evidence="5" id="KW-1185">Reference proteome</keyword>
<reference evidence="3" key="1">
    <citation type="submission" date="2007-03" db="EMBL/GenBank/DDBJ databases">
        <title>Annotation of Culex pipiens quinquefasciatus.</title>
        <authorList>
            <consortium name="The Broad Institute Genome Sequencing Platform"/>
            <person name="Atkinson P.W."/>
            <person name="Hemingway J."/>
            <person name="Christensen B.M."/>
            <person name="Higgs S."/>
            <person name="Kodira C."/>
            <person name="Hannick L."/>
            <person name="Megy K."/>
            <person name="O'Leary S."/>
            <person name="Pearson M."/>
            <person name="Haas B.J."/>
            <person name="Mauceli E."/>
            <person name="Wortman J.R."/>
            <person name="Lee N.H."/>
            <person name="Guigo R."/>
            <person name="Stanke M."/>
            <person name="Alvarado L."/>
            <person name="Amedeo P."/>
            <person name="Antoine C.H."/>
            <person name="Arensburger P."/>
            <person name="Bidwell S.L."/>
            <person name="Crawford M."/>
            <person name="Camaro F."/>
            <person name="Devon K."/>
            <person name="Engels R."/>
            <person name="Hammond M."/>
            <person name="Howarth C."/>
            <person name="Koehrsen M."/>
            <person name="Lawson D."/>
            <person name="Montgomery P."/>
            <person name="Nene V."/>
            <person name="Nusbaum C."/>
            <person name="Puiu D."/>
            <person name="Romero-Severson J."/>
            <person name="Severson D.W."/>
            <person name="Shumway M."/>
            <person name="Sisk P."/>
            <person name="Stolte C."/>
            <person name="Zeng Q."/>
            <person name="Eisenstadt E."/>
            <person name="Fraser-Liggett C."/>
            <person name="Strausberg R."/>
            <person name="Galagan J."/>
            <person name="Birren B."/>
            <person name="Collins F.H."/>
        </authorList>
    </citation>
    <scope>NUCLEOTIDE SEQUENCE [LARGE SCALE GENOMIC DNA]</scope>
    <source>
        <strain evidence="3">JHB</strain>
    </source>
</reference>
<dbReference type="HOGENOM" id="CLU_1504905_0_0_1"/>
<dbReference type="InterPro" id="IPR023696">
    <property type="entry name" value="Ureohydrolase_dom_sf"/>
</dbReference>
<name>B0XIP0_CULQU</name>
<dbReference type="GO" id="GO:0141221">
    <property type="term" value="F:histone deacetylase activity, hydrolytic mechanism"/>
    <property type="evidence" value="ECO:0007669"/>
    <property type="project" value="UniProtKB-EC"/>
</dbReference>
<dbReference type="Gene3D" id="3.40.800.20">
    <property type="entry name" value="Histone deacetylase domain"/>
    <property type="match status" value="1"/>
</dbReference>
<protein>
    <submittedName>
        <fullName evidence="3 4">Histone deacetylase</fullName>
    </submittedName>
</protein>
<reference evidence="4" key="2">
    <citation type="submission" date="2020-05" db="UniProtKB">
        <authorList>
            <consortium name="EnsemblMetazoa"/>
        </authorList>
    </citation>
    <scope>IDENTIFICATION</scope>
    <source>
        <strain evidence="4">JHB</strain>
    </source>
</reference>
<evidence type="ECO:0000313" key="5">
    <source>
        <dbReference type="Proteomes" id="UP000002320"/>
    </source>
</evidence>
<dbReference type="Proteomes" id="UP000002320">
    <property type="component" value="Unassembled WGS sequence"/>
</dbReference>
<dbReference type="PANTHER" id="PTHR10625:SF10">
    <property type="entry name" value="HISTONE DEACETYLASE HDAC1"/>
    <property type="match status" value="1"/>
</dbReference>
<dbReference type="STRING" id="7176.B0XIP0"/>
<dbReference type="GO" id="GO:0031507">
    <property type="term" value="P:heterochromatin formation"/>
    <property type="evidence" value="ECO:0007669"/>
    <property type="project" value="TreeGrafter"/>
</dbReference>
<gene>
    <name evidence="4" type="primary">6053427</name>
    <name evidence="3" type="ORF">CpipJ_CPIJ019171</name>
</gene>
<dbReference type="InParanoid" id="B0XIP0"/>
<dbReference type="KEGG" id="cqu:CpipJ_CPIJ019171"/>
<feature type="domain" description="Histone deacetylase" evidence="2">
    <location>
        <begin position="15"/>
        <end position="60"/>
    </location>
</feature>
<accession>B0XIP0</accession>
<dbReference type="eggNOG" id="KOG1342">
    <property type="taxonomic scope" value="Eukaryota"/>
</dbReference>
<organism>
    <name type="scientific">Culex quinquefasciatus</name>
    <name type="common">Southern house mosquito</name>
    <name type="synonym">Culex pungens</name>
    <dbReference type="NCBI Taxonomy" id="7176"/>
    <lineage>
        <taxon>Eukaryota</taxon>
        <taxon>Metazoa</taxon>
        <taxon>Ecdysozoa</taxon>
        <taxon>Arthropoda</taxon>
        <taxon>Hexapoda</taxon>
        <taxon>Insecta</taxon>
        <taxon>Pterygota</taxon>
        <taxon>Neoptera</taxon>
        <taxon>Endopterygota</taxon>
        <taxon>Diptera</taxon>
        <taxon>Nematocera</taxon>
        <taxon>Culicoidea</taxon>
        <taxon>Culicidae</taxon>
        <taxon>Culicinae</taxon>
        <taxon>Culicini</taxon>
        <taxon>Culex</taxon>
        <taxon>Culex</taxon>
    </lineage>
</organism>
<evidence type="ECO:0000313" key="3">
    <source>
        <dbReference type="EMBL" id="EDS29524.1"/>
    </source>
</evidence>
<dbReference type="SUPFAM" id="SSF52768">
    <property type="entry name" value="Arginase/deacetylase"/>
    <property type="match status" value="1"/>
</dbReference>
<dbReference type="OrthoDB" id="1918432at2759"/>
<dbReference type="AlphaFoldDB" id="B0XIP0"/>
<dbReference type="InterPro" id="IPR023801">
    <property type="entry name" value="His_deacetylse_dom"/>
</dbReference>
<dbReference type="VEuPathDB" id="VectorBase:CQUJHB010590"/>
<evidence type="ECO:0000256" key="1">
    <source>
        <dbReference type="ARBA" id="ARBA00048287"/>
    </source>
</evidence>